<dbReference type="AlphaFoldDB" id="A0A3Q7GKH2"/>
<keyword evidence="2" id="KW-1185">Reference proteome</keyword>
<name>A0A3Q7GKH2_SOLLC</name>
<evidence type="ECO:0000313" key="2">
    <source>
        <dbReference type="Proteomes" id="UP000004994"/>
    </source>
</evidence>
<dbReference type="Gramene" id="Solyc05g042175.1.1">
    <property type="protein sequence ID" value="Solyc05g042175.1.1"/>
    <property type="gene ID" value="Solyc05g042175.1"/>
</dbReference>
<sequence>MMQTRFFWSAVQLPAIRKGCKFNSCFGLFIHNHTKTMIRILKIPSYFSSARYFEQPKAQQHQLNPQQASVEQVNDESLHGSNHVFVNH</sequence>
<dbReference type="Proteomes" id="UP000004994">
    <property type="component" value="Chromosome 5"/>
</dbReference>
<proteinExistence type="predicted"/>
<accession>A0A3Q7GKH2</accession>
<evidence type="ECO:0000313" key="1">
    <source>
        <dbReference type="EnsemblPlants" id="Solyc05g042175.1.1"/>
    </source>
</evidence>
<dbReference type="InParanoid" id="A0A3Q7GKH2"/>
<organism evidence="1">
    <name type="scientific">Solanum lycopersicum</name>
    <name type="common">Tomato</name>
    <name type="synonym">Lycopersicon esculentum</name>
    <dbReference type="NCBI Taxonomy" id="4081"/>
    <lineage>
        <taxon>Eukaryota</taxon>
        <taxon>Viridiplantae</taxon>
        <taxon>Streptophyta</taxon>
        <taxon>Embryophyta</taxon>
        <taxon>Tracheophyta</taxon>
        <taxon>Spermatophyta</taxon>
        <taxon>Magnoliopsida</taxon>
        <taxon>eudicotyledons</taxon>
        <taxon>Gunneridae</taxon>
        <taxon>Pentapetalae</taxon>
        <taxon>asterids</taxon>
        <taxon>lamiids</taxon>
        <taxon>Solanales</taxon>
        <taxon>Solanaceae</taxon>
        <taxon>Solanoideae</taxon>
        <taxon>Solaneae</taxon>
        <taxon>Solanum</taxon>
        <taxon>Solanum subgen. Lycopersicon</taxon>
    </lineage>
</organism>
<reference evidence="1" key="1">
    <citation type="journal article" date="2012" name="Nature">
        <title>The tomato genome sequence provides insights into fleshy fruit evolution.</title>
        <authorList>
            <consortium name="Tomato Genome Consortium"/>
        </authorList>
    </citation>
    <scope>NUCLEOTIDE SEQUENCE [LARGE SCALE GENOMIC DNA]</scope>
    <source>
        <strain evidence="1">cv. Heinz 1706</strain>
    </source>
</reference>
<reference evidence="1" key="2">
    <citation type="submission" date="2019-01" db="UniProtKB">
        <authorList>
            <consortium name="EnsemblPlants"/>
        </authorList>
    </citation>
    <scope>IDENTIFICATION</scope>
    <source>
        <strain evidence="1">cv. Heinz 1706</strain>
    </source>
</reference>
<dbReference type="EnsemblPlants" id="Solyc05g042175.1.1">
    <property type="protein sequence ID" value="Solyc05g042175.1.1"/>
    <property type="gene ID" value="Solyc05g042175.1"/>
</dbReference>
<protein>
    <submittedName>
        <fullName evidence="1">Uncharacterized protein</fullName>
    </submittedName>
</protein>